<evidence type="ECO:0000256" key="2">
    <source>
        <dbReference type="SAM" id="Phobius"/>
    </source>
</evidence>
<keyword evidence="1" id="KW-0808">Transferase</keyword>
<dbReference type="CDD" id="cd05563">
    <property type="entry name" value="PTS_IIB_ascorbate"/>
    <property type="match status" value="1"/>
</dbReference>
<dbReference type="Gene3D" id="3.40.50.2300">
    <property type="match status" value="1"/>
</dbReference>
<evidence type="ECO:0000256" key="1">
    <source>
        <dbReference type="ARBA" id="ARBA00022679"/>
    </source>
</evidence>
<keyword evidence="2" id="KW-0812">Transmembrane</keyword>
<evidence type="ECO:0000259" key="3">
    <source>
        <dbReference type="PROSITE" id="PS51099"/>
    </source>
</evidence>
<dbReference type="EMBL" id="ACVB02000026">
    <property type="protein sequence ID" value="EEX73587.1"/>
    <property type="molecule type" value="Genomic_DNA"/>
</dbReference>
<feature type="transmembrane region" description="Helical" evidence="2">
    <location>
        <begin position="9"/>
        <end position="29"/>
    </location>
</feature>
<evidence type="ECO:0000313" key="5">
    <source>
        <dbReference type="Proteomes" id="UP000006233"/>
    </source>
</evidence>
<dbReference type="PROSITE" id="PS51099">
    <property type="entry name" value="PTS_EIIB_TYPE_2"/>
    <property type="match status" value="1"/>
</dbReference>
<dbReference type="eggNOG" id="COG3414">
    <property type="taxonomic scope" value="Bacteria"/>
</dbReference>
<evidence type="ECO:0000313" key="4">
    <source>
        <dbReference type="EMBL" id="EEX73587.1"/>
    </source>
</evidence>
<dbReference type="InterPro" id="IPR036095">
    <property type="entry name" value="PTS_EIIB-like_sf"/>
</dbReference>
<proteinExistence type="predicted"/>
<dbReference type="InterPro" id="IPR013011">
    <property type="entry name" value="PTS_EIIB_2"/>
</dbReference>
<accession>C9N0A0</accession>
<dbReference type="STRING" id="634994.GCWU000323_02256"/>
<keyword evidence="2" id="KW-1133">Transmembrane helix</keyword>
<keyword evidence="2" id="KW-0472">Membrane</keyword>
<dbReference type="AlphaFoldDB" id="C9N0A0"/>
<dbReference type="Pfam" id="PF02302">
    <property type="entry name" value="PTS_IIB"/>
    <property type="match status" value="1"/>
</dbReference>
<name>C9N0A0_9FUSO</name>
<organism evidence="4 5">
    <name type="scientific">Leptotrichia hofstadii F0254</name>
    <dbReference type="NCBI Taxonomy" id="634994"/>
    <lineage>
        <taxon>Bacteria</taxon>
        <taxon>Fusobacteriati</taxon>
        <taxon>Fusobacteriota</taxon>
        <taxon>Fusobacteriia</taxon>
        <taxon>Fusobacteriales</taxon>
        <taxon>Leptotrichiaceae</taxon>
        <taxon>Leptotrichia</taxon>
    </lineage>
</organism>
<feature type="domain" description="PTS EIIB type-2" evidence="3">
    <location>
        <begin position="13"/>
        <end position="104"/>
    </location>
</feature>
<sequence>MIKNKKKEVIIMIKVLAVCGSGMGTSMIMKLKVGKVLQKLGVQADVNSCSLGEAKSGLANYDLVIASTHIAPELKGGPNTKIVGLLNLLDEKELESKLTEAGIA</sequence>
<dbReference type="Proteomes" id="UP000006233">
    <property type="component" value="Unassembled WGS sequence"/>
</dbReference>
<dbReference type="HOGENOM" id="CLU_159248_0_0_0"/>
<comment type="caution">
    <text evidence="4">The sequence shown here is derived from an EMBL/GenBank/DDBJ whole genome shotgun (WGS) entry which is preliminary data.</text>
</comment>
<dbReference type="SUPFAM" id="SSF52794">
    <property type="entry name" value="PTS system IIB component-like"/>
    <property type="match status" value="1"/>
</dbReference>
<gene>
    <name evidence="4" type="ORF">GCWU000323_02256</name>
</gene>
<dbReference type="GO" id="GO:0008982">
    <property type="term" value="F:protein-N(PI)-phosphohistidine-sugar phosphotransferase activity"/>
    <property type="evidence" value="ECO:0007669"/>
    <property type="project" value="InterPro"/>
</dbReference>
<protein>
    <submittedName>
        <fullName evidence="4">PTS system, Lactose/Cellobiose specific IIB subunit</fullName>
    </submittedName>
</protein>
<dbReference type="InterPro" id="IPR003501">
    <property type="entry name" value="PTS_EIIB_2/3"/>
</dbReference>
<dbReference type="GO" id="GO:0009401">
    <property type="term" value="P:phosphoenolpyruvate-dependent sugar phosphotransferase system"/>
    <property type="evidence" value="ECO:0007669"/>
    <property type="project" value="InterPro"/>
</dbReference>
<reference evidence="4 5" key="1">
    <citation type="submission" date="2009-09" db="EMBL/GenBank/DDBJ databases">
        <authorList>
            <person name="Weinstock G."/>
            <person name="Sodergren E."/>
            <person name="Clifton S."/>
            <person name="Fulton L."/>
            <person name="Fulton B."/>
            <person name="Courtney L."/>
            <person name="Fronick C."/>
            <person name="Harrison M."/>
            <person name="Strong C."/>
            <person name="Farmer C."/>
            <person name="Delahaunty K."/>
            <person name="Markovic C."/>
            <person name="Hall O."/>
            <person name="Minx P."/>
            <person name="Tomlinson C."/>
            <person name="Mitreva M."/>
            <person name="Nelson J."/>
            <person name="Hou S."/>
            <person name="Wollam A."/>
            <person name="Pepin K.H."/>
            <person name="Johnson M."/>
            <person name="Bhonagiri V."/>
            <person name="Nash W.E."/>
            <person name="Warren W."/>
            <person name="Chinwalla A."/>
            <person name="Mardis E.R."/>
            <person name="Wilson R.K."/>
        </authorList>
    </citation>
    <scope>NUCLEOTIDE SEQUENCE [LARGE SCALE GENOMIC DNA]</scope>
    <source>
        <strain evidence="4 5">F0254</strain>
    </source>
</reference>